<proteinExistence type="predicted"/>
<keyword evidence="3" id="KW-1185">Reference proteome</keyword>
<name>A0A418VQE1_9PROT</name>
<dbReference type="Pfam" id="PF07862">
    <property type="entry name" value="Nif11"/>
    <property type="match status" value="1"/>
</dbReference>
<evidence type="ECO:0000313" key="3">
    <source>
        <dbReference type="Proteomes" id="UP000283458"/>
    </source>
</evidence>
<dbReference type="InterPro" id="IPR022516">
    <property type="entry name" value="CHP03798_Ocin"/>
</dbReference>
<protein>
    <submittedName>
        <fullName evidence="2">Nif11-like leader peptide family natural product</fullName>
    </submittedName>
</protein>
<organism evidence="2 3">
    <name type="scientific">Azospirillum cavernae</name>
    <dbReference type="NCBI Taxonomy" id="2320860"/>
    <lineage>
        <taxon>Bacteria</taxon>
        <taxon>Pseudomonadati</taxon>
        <taxon>Pseudomonadota</taxon>
        <taxon>Alphaproteobacteria</taxon>
        <taxon>Rhodospirillales</taxon>
        <taxon>Azospirillaceae</taxon>
        <taxon>Azospirillum</taxon>
    </lineage>
</organism>
<feature type="domain" description="Nif11" evidence="1">
    <location>
        <begin position="33"/>
        <end position="79"/>
    </location>
</feature>
<dbReference type="NCBIfam" id="TIGR03798">
    <property type="entry name" value="leader_Nif11"/>
    <property type="match status" value="1"/>
</dbReference>
<reference evidence="2 3" key="1">
    <citation type="submission" date="2018-09" db="EMBL/GenBank/DDBJ databases">
        <authorList>
            <person name="Zhu H."/>
        </authorList>
    </citation>
    <scope>NUCLEOTIDE SEQUENCE [LARGE SCALE GENOMIC DNA]</scope>
    <source>
        <strain evidence="2 3">K2W22B-5</strain>
    </source>
</reference>
<sequence length="119" mass="12885">MGRGDRPQIARADKLPASITPQAPYNAQLERRMSQSEIERLLAAVTSTPDLIASYHTAADAAELAQRLRADGYDISEADIIGRLADGADGAELSDEDLDGVAGGSRVRSMREIIRWSFN</sequence>
<dbReference type="InterPro" id="IPR012903">
    <property type="entry name" value="Nif11"/>
</dbReference>
<gene>
    <name evidence="2" type="ORF">D3877_25540</name>
</gene>
<dbReference type="EMBL" id="QYUL01000004">
    <property type="protein sequence ID" value="RJF78451.1"/>
    <property type="molecule type" value="Genomic_DNA"/>
</dbReference>
<comment type="caution">
    <text evidence="2">The sequence shown here is derived from an EMBL/GenBank/DDBJ whole genome shotgun (WGS) entry which is preliminary data.</text>
</comment>
<evidence type="ECO:0000313" key="2">
    <source>
        <dbReference type="EMBL" id="RJF78451.1"/>
    </source>
</evidence>
<dbReference type="AlphaFoldDB" id="A0A418VQE1"/>
<accession>A0A418VQE1</accession>
<dbReference type="Proteomes" id="UP000283458">
    <property type="component" value="Unassembled WGS sequence"/>
</dbReference>
<evidence type="ECO:0000259" key="1">
    <source>
        <dbReference type="Pfam" id="PF07862"/>
    </source>
</evidence>